<feature type="signal peptide" evidence="2">
    <location>
        <begin position="1"/>
        <end position="22"/>
    </location>
</feature>
<dbReference type="EMBL" id="QPMM01000002">
    <property type="protein sequence ID" value="RFS24940.1"/>
    <property type="molecule type" value="Genomic_DNA"/>
</dbReference>
<protein>
    <submittedName>
        <fullName evidence="3">Uncharacterized protein</fullName>
    </submittedName>
</protein>
<keyword evidence="4" id="KW-1185">Reference proteome</keyword>
<feature type="chain" id="PRO_5017619622" evidence="2">
    <location>
        <begin position="23"/>
        <end position="301"/>
    </location>
</feature>
<dbReference type="RefSeq" id="WP_116974935.1">
    <property type="nucleotide sequence ID" value="NZ_QPMM01000002.1"/>
</dbReference>
<proteinExistence type="predicted"/>
<keyword evidence="1" id="KW-0175">Coiled coil</keyword>
<organism evidence="3 4">
    <name type="scientific">Chitinophaga silvatica</name>
    <dbReference type="NCBI Taxonomy" id="2282649"/>
    <lineage>
        <taxon>Bacteria</taxon>
        <taxon>Pseudomonadati</taxon>
        <taxon>Bacteroidota</taxon>
        <taxon>Chitinophagia</taxon>
        <taxon>Chitinophagales</taxon>
        <taxon>Chitinophagaceae</taxon>
        <taxon>Chitinophaga</taxon>
    </lineage>
</organism>
<evidence type="ECO:0000256" key="1">
    <source>
        <dbReference type="SAM" id="Coils"/>
    </source>
</evidence>
<gene>
    <name evidence="3" type="ORF">DVR12_07050</name>
</gene>
<dbReference type="Proteomes" id="UP000260644">
    <property type="component" value="Unassembled WGS sequence"/>
</dbReference>
<evidence type="ECO:0000313" key="3">
    <source>
        <dbReference type="EMBL" id="RFS24940.1"/>
    </source>
</evidence>
<keyword evidence="2" id="KW-0732">Signal</keyword>
<comment type="caution">
    <text evidence="3">The sequence shown here is derived from an EMBL/GenBank/DDBJ whole genome shotgun (WGS) entry which is preliminary data.</text>
</comment>
<accession>A0A3E1YEF0</accession>
<name>A0A3E1YEF0_9BACT</name>
<sequence length="301" mass="34497">MRLYFFTLLLLCSKIAAGQTLAELEQQLDSLLQKKQRSEVMIGIGYGNNPAYSSKVNSFDLPIVLKPYLAPSISYYHKSGFYGSASSYYMLKSEGKPWFEWDLTGGYDYTKNKNLLTGISYTRYLFADSSDVPTTPIKNELYAYFYYRKWWLQPGAAMDFGWGKHISQNNQIRETLKGNDFNFIASVRHPFKFFGIFHLGDACIITPAVNLTFGTANYFSNLKAFQYLVWNTKPTRNHAPGKEMNFEDHSDFEARAIDLTLNISYFIGPFTVTPTFALFKPFTGTNQSVMSYFTTGVFYSF</sequence>
<reference evidence="3 4" key="1">
    <citation type="submission" date="2018-07" db="EMBL/GenBank/DDBJ databases">
        <title>Chitinophaga K2CV101002-2 sp. nov., isolated from a monsoon evergreen broad-leaved forest soil.</title>
        <authorList>
            <person name="Lv Y."/>
        </authorList>
    </citation>
    <scope>NUCLEOTIDE SEQUENCE [LARGE SCALE GENOMIC DNA]</scope>
    <source>
        <strain evidence="3 4">GDMCC 1.1288</strain>
    </source>
</reference>
<evidence type="ECO:0000313" key="4">
    <source>
        <dbReference type="Proteomes" id="UP000260644"/>
    </source>
</evidence>
<evidence type="ECO:0000256" key="2">
    <source>
        <dbReference type="SAM" id="SignalP"/>
    </source>
</evidence>
<dbReference type="OrthoDB" id="871919at2"/>
<feature type="coiled-coil region" evidence="1">
    <location>
        <begin position="14"/>
        <end position="41"/>
    </location>
</feature>
<dbReference type="AlphaFoldDB" id="A0A3E1YEF0"/>